<dbReference type="PANTHER" id="PTHR13822:SF10">
    <property type="entry name" value="ATP SYNTHASE EPSILON CHAIN, CHLOROPLASTIC"/>
    <property type="match status" value="1"/>
</dbReference>
<reference evidence="13 14" key="1">
    <citation type="submission" date="2015-07" db="EMBL/GenBank/DDBJ databases">
        <title>Isolation and Genomic Characterization of a Novel Halophilic Metal-Reducing Deltaproteobacterium from the Deep Subsurface.</title>
        <authorList>
            <person name="Badalamenti J.P."/>
            <person name="Summers Z.M."/>
            <person name="Gralnick J.A."/>
            <person name="Bond D.R."/>
        </authorList>
    </citation>
    <scope>NUCLEOTIDE SEQUENCE [LARGE SCALE GENOMIC DNA]</scope>
    <source>
        <strain evidence="13 14">WTL</strain>
    </source>
</reference>
<dbReference type="GO" id="GO:0046933">
    <property type="term" value="F:proton-transporting ATP synthase activity, rotational mechanism"/>
    <property type="evidence" value="ECO:0007669"/>
    <property type="project" value="UniProtKB-UniRule"/>
</dbReference>
<evidence type="ECO:0000256" key="2">
    <source>
        <dbReference type="ARBA" id="ARBA00004184"/>
    </source>
</evidence>
<evidence type="ECO:0000256" key="3">
    <source>
        <dbReference type="ARBA" id="ARBA00005712"/>
    </source>
</evidence>
<keyword evidence="9" id="KW-0375">Hydrogen ion transport</keyword>
<comment type="similarity">
    <text evidence="3 9 10">Belongs to the ATPase epsilon chain family.</text>
</comment>
<evidence type="ECO:0000256" key="9">
    <source>
        <dbReference type="HAMAP-Rule" id="MF_00530"/>
    </source>
</evidence>
<dbReference type="InterPro" id="IPR020547">
    <property type="entry name" value="ATP_synth_F1_esu_C"/>
</dbReference>
<dbReference type="GO" id="GO:0012505">
    <property type="term" value="C:endomembrane system"/>
    <property type="evidence" value="ECO:0007669"/>
    <property type="project" value="UniProtKB-SubCell"/>
</dbReference>
<dbReference type="SUPFAM" id="SSF51344">
    <property type="entry name" value="Epsilon subunit of F1F0-ATP synthase N-terminal domain"/>
    <property type="match status" value="1"/>
</dbReference>
<dbReference type="InterPro" id="IPR020546">
    <property type="entry name" value="ATP_synth_F1_dsu/esu_N"/>
</dbReference>
<comment type="subcellular location">
    <subcellularLocation>
        <location evidence="9">Cell membrane</location>
        <topology evidence="9">Peripheral membrane protein</topology>
    </subcellularLocation>
    <subcellularLocation>
        <location evidence="2">Endomembrane system</location>
        <topology evidence="2">Peripheral membrane protein</topology>
    </subcellularLocation>
</comment>
<comment type="subunit">
    <text evidence="9 10">F-type ATPases have 2 components, CF(1) - the catalytic core - and CF(0) - the membrane proton channel. CF(1) has five subunits: alpha(3), beta(3), gamma(1), delta(1), epsilon(1). CF(0) has three main subunits: a, b and c.</text>
</comment>
<feature type="domain" description="ATP synthase F1 complex delta/epsilon subunit N-terminal" evidence="12">
    <location>
        <begin position="5"/>
        <end position="83"/>
    </location>
</feature>
<evidence type="ECO:0000313" key="13">
    <source>
        <dbReference type="EMBL" id="ALC18292.1"/>
    </source>
</evidence>
<keyword evidence="8 9" id="KW-0066">ATP synthesis</keyword>
<keyword evidence="9" id="KW-1003">Cell membrane</keyword>
<dbReference type="CDD" id="cd12152">
    <property type="entry name" value="F1-ATPase_delta"/>
    <property type="match status" value="1"/>
</dbReference>
<dbReference type="InterPro" id="IPR001469">
    <property type="entry name" value="ATP_synth_F1_dsu/esu"/>
</dbReference>
<comment type="function">
    <text evidence="1 9">Produces ATP from ADP in the presence of a proton gradient across the membrane.</text>
</comment>
<dbReference type="OrthoDB" id="9799969at2"/>
<name>A0A0M4DCL5_9BACT</name>
<evidence type="ECO:0000256" key="10">
    <source>
        <dbReference type="RuleBase" id="RU003656"/>
    </source>
</evidence>
<dbReference type="GO" id="GO:0045259">
    <property type="term" value="C:proton-transporting ATP synthase complex"/>
    <property type="evidence" value="ECO:0007669"/>
    <property type="project" value="UniProtKB-KW"/>
</dbReference>
<dbReference type="STRING" id="1603606.DSOUD_3578"/>
<evidence type="ECO:0000256" key="1">
    <source>
        <dbReference type="ARBA" id="ARBA00003543"/>
    </source>
</evidence>
<protein>
    <recommendedName>
        <fullName evidence="9">ATP synthase epsilon chain</fullName>
    </recommendedName>
    <alternativeName>
        <fullName evidence="9">ATP synthase F1 sector epsilon subunit</fullName>
    </alternativeName>
    <alternativeName>
        <fullName evidence="9">F-ATPase epsilon subunit</fullName>
    </alternativeName>
</protein>
<keyword evidence="4 9" id="KW-0813">Transport</keyword>
<dbReference type="HAMAP" id="MF_00530">
    <property type="entry name" value="ATP_synth_epsil_bac"/>
    <property type="match status" value="1"/>
</dbReference>
<dbReference type="PATRIC" id="fig|1603606.3.peg.3853"/>
<dbReference type="Gene3D" id="2.60.15.10">
    <property type="entry name" value="F0F1 ATP synthase delta/epsilon subunit, N-terminal"/>
    <property type="match status" value="1"/>
</dbReference>
<sequence>MAEKLRLEMVTPYKKVLSQEVDEIVAPGVIGEFGVLPGHTPMLTTLKIGELTYRQGAESYHVAVNWGYVEVENDTVTVLVETAEPADEIDLDRAKLALGRAEEALKRLGPEDKEFIVMQAALERAMIRIMVAGRKAQRGH</sequence>
<dbReference type="Proteomes" id="UP000057158">
    <property type="component" value="Chromosome"/>
</dbReference>
<gene>
    <name evidence="9 13" type="primary">atpC</name>
    <name evidence="13" type="ORF">DSOUD_3578</name>
</gene>
<evidence type="ECO:0000256" key="4">
    <source>
        <dbReference type="ARBA" id="ARBA00022448"/>
    </source>
</evidence>
<keyword evidence="7 9" id="KW-0139">CF(1)</keyword>
<evidence type="ECO:0000259" key="12">
    <source>
        <dbReference type="Pfam" id="PF02823"/>
    </source>
</evidence>
<keyword evidence="6 9" id="KW-0472">Membrane</keyword>
<evidence type="ECO:0000256" key="8">
    <source>
        <dbReference type="ARBA" id="ARBA00023310"/>
    </source>
</evidence>
<evidence type="ECO:0000259" key="11">
    <source>
        <dbReference type="Pfam" id="PF00401"/>
    </source>
</evidence>
<dbReference type="PANTHER" id="PTHR13822">
    <property type="entry name" value="ATP SYNTHASE DELTA/EPSILON CHAIN"/>
    <property type="match status" value="1"/>
</dbReference>
<accession>A0A0M4DCL5</accession>
<dbReference type="Gene3D" id="1.20.5.440">
    <property type="entry name" value="ATP synthase delta/epsilon subunit, C-terminal domain"/>
    <property type="match status" value="1"/>
</dbReference>
<dbReference type="NCBIfam" id="TIGR01216">
    <property type="entry name" value="ATP_synt_epsi"/>
    <property type="match status" value="1"/>
</dbReference>
<keyword evidence="5 9" id="KW-0406">Ion transport</keyword>
<evidence type="ECO:0000256" key="6">
    <source>
        <dbReference type="ARBA" id="ARBA00023136"/>
    </source>
</evidence>
<dbReference type="GO" id="GO:0005886">
    <property type="term" value="C:plasma membrane"/>
    <property type="evidence" value="ECO:0007669"/>
    <property type="project" value="UniProtKB-SubCell"/>
</dbReference>
<dbReference type="KEGG" id="des:DSOUD_3578"/>
<evidence type="ECO:0000313" key="14">
    <source>
        <dbReference type="Proteomes" id="UP000057158"/>
    </source>
</evidence>
<dbReference type="InterPro" id="IPR036771">
    <property type="entry name" value="ATPsynth_dsu/esu_N"/>
</dbReference>
<dbReference type="NCBIfam" id="NF009980">
    <property type="entry name" value="PRK13446.1"/>
    <property type="match status" value="1"/>
</dbReference>
<dbReference type="Pfam" id="PF02823">
    <property type="entry name" value="ATP-synt_DE_N"/>
    <property type="match status" value="1"/>
</dbReference>
<dbReference type="EMBL" id="CP010802">
    <property type="protein sequence ID" value="ALC18292.1"/>
    <property type="molecule type" value="Genomic_DNA"/>
</dbReference>
<proteinExistence type="inferred from homology"/>
<keyword evidence="14" id="KW-1185">Reference proteome</keyword>
<dbReference type="GO" id="GO:0005524">
    <property type="term" value="F:ATP binding"/>
    <property type="evidence" value="ECO:0007669"/>
    <property type="project" value="UniProtKB-UniRule"/>
</dbReference>
<dbReference type="Pfam" id="PF00401">
    <property type="entry name" value="ATP-synt_DE"/>
    <property type="match status" value="1"/>
</dbReference>
<dbReference type="RefSeq" id="WP_053552219.1">
    <property type="nucleotide sequence ID" value="NZ_CP010802.1"/>
</dbReference>
<organism evidence="13 14">
    <name type="scientific">Desulfuromonas soudanensis</name>
    <dbReference type="NCBI Taxonomy" id="1603606"/>
    <lineage>
        <taxon>Bacteria</taxon>
        <taxon>Pseudomonadati</taxon>
        <taxon>Thermodesulfobacteriota</taxon>
        <taxon>Desulfuromonadia</taxon>
        <taxon>Desulfuromonadales</taxon>
        <taxon>Desulfuromonadaceae</taxon>
        <taxon>Desulfuromonas</taxon>
    </lineage>
</organism>
<dbReference type="AlphaFoldDB" id="A0A0M4DCL5"/>
<feature type="domain" description="ATP synthase epsilon subunit C-terminal" evidence="11">
    <location>
        <begin position="87"/>
        <end position="133"/>
    </location>
</feature>
<evidence type="ECO:0000256" key="7">
    <source>
        <dbReference type="ARBA" id="ARBA00023196"/>
    </source>
</evidence>
<evidence type="ECO:0000256" key="5">
    <source>
        <dbReference type="ARBA" id="ARBA00023065"/>
    </source>
</evidence>